<feature type="region of interest" description="Disordered" evidence="11">
    <location>
        <begin position="336"/>
        <end position="376"/>
    </location>
</feature>
<feature type="compositionally biased region" description="Low complexity" evidence="11">
    <location>
        <begin position="359"/>
        <end position="370"/>
    </location>
</feature>
<evidence type="ECO:0000256" key="3">
    <source>
        <dbReference type="ARBA" id="ARBA00022730"/>
    </source>
</evidence>
<dbReference type="SUPFAM" id="SSF55174">
    <property type="entry name" value="Alpha-L RNA-binding motif"/>
    <property type="match status" value="1"/>
</dbReference>
<sequence>MRNRATTPLSKPVSFPLCGFYIFHILLFLLATANTKTVQKLRQSWSKYNLFNLQRLRNPPTGSKTFFQQKWAAKSMARSYHGEQVRESQWARMFSRRIRSVVPMNPLKLAQDDGSGMSAGRGAGLETEESAKDRLTPFTQMTFAPLERRLDVAIFRALFASSARQARQFVVHGAVTVNGKQFVSKMRYPGYLLNPGDLFQVDPERVMYATGAPKDKHERREGRIARKKMAESQEAEVESKEEGAAEESGEKGPESEEQGKDRENEDPRETLKVLLAQAKNIMAGSKDVLPAKRKQELRGFQKAVKRVLSRSDSSTVLTDNLESQFSELVTLLKAKRAEKQGTKRSKRDQSSDETKDVSESTSSSATASESQPGEALTEAFRQAAENPEQEVDTSELTDAELDVLKRALIQMRDNPIDSTKPYATPWRPRDYMSAFAFVPRYLEVNHNICAAVYLRHPVARPGYSEVPTPFSEQVGTAAFAWYLRRR</sequence>
<dbReference type="PANTHER" id="PTHR11831">
    <property type="entry name" value="30S 40S RIBOSOMAL PROTEIN"/>
    <property type="match status" value="1"/>
</dbReference>
<comment type="caution">
    <text evidence="14">The sequence shown here is derived from an EMBL/GenBank/DDBJ whole genome shotgun (WGS) entry which is preliminary data.</text>
</comment>
<feature type="transmembrane region" description="Helical" evidence="12">
    <location>
        <begin position="12"/>
        <end position="33"/>
    </location>
</feature>
<evidence type="ECO:0000256" key="9">
    <source>
        <dbReference type="ARBA" id="ARBA00071419"/>
    </source>
</evidence>
<dbReference type="PROSITE" id="PS50889">
    <property type="entry name" value="S4"/>
    <property type="match status" value="1"/>
</dbReference>
<keyword evidence="3 10" id="KW-0699">rRNA-binding</keyword>
<evidence type="ECO:0000256" key="5">
    <source>
        <dbReference type="ARBA" id="ARBA00022980"/>
    </source>
</evidence>
<dbReference type="SMART" id="SM00363">
    <property type="entry name" value="S4"/>
    <property type="match status" value="1"/>
</dbReference>
<feature type="compositionally biased region" description="Basic and acidic residues" evidence="11">
    <location>
        <begin position="336"/>
        <end position="358"/>
    </location>
</feature>
<keyword evidence="5 14" id="KW-0689">Ribosomal protein</keyword>
<name>A0A8H6E7H0_PETAA</name>
<dbReference type="EMBL" id="SPNV01000114">
    <property type="protein sequence ID" value="KAF5860925.1"/>
    <property type="molecule type" value="Genomic_DNA"/>
</dbReference>
<dbReference type="CDD" id="cd00165">
    <property type="entry name" value="S4"/>
    <property type="match status" value="1"/>
</dbReference>
<dbReference type="InterPro" id="IPR018079">
    <property type="entry name" value="Ribosomal_uS4_CS"/>
</dbReference>
<dbReference type="AlphaFoldDB" id="A0A8H6E7H0"/>
<dbReference type="Gene3D" id="3.10.290.10">
    <property type="entry name" value="RNA-binding S4 domain"/>
    <property type="match status" value="1"/>
</dbReference>
<evidence type="ECO:0000313" key="14">
    <source>
        <dbReference type="EMBL" id="KAF5860925.1"/>
    </source>
</evidence>
<keyword evidence="15" id="KW-1185">Reference proteome</keyword>
<keyword evidence="4 10" id="KW-0694">RNA-binding</keyword>
<dbReference type="GO" id="GO:0005763">
    <property type="term" value="C:mitochondrial small ribosomal subunit"/>
    <property type="evidence" value="ECO:0007669"/>
    <property type="project" value="TreeGrafter"/>
</dbReference>
<dbReference type="GO" id="GO:0003735">
    <property type="term" value="F:structural constituent of ribosome"/>
    <property type="evidence" value="ECO:0007669"/>
    <property type="project" value="TreeGrafter"/>
</dbReference>
<dbReference type="PROSITE" id="PS00632">
    <property type="entry name" value="RIBOSOMAL_S4"/>
    <property type="match status" value="1"/>
</dbReference>
<dbReference type="PANTHER" id="PTHR11831:SF4">
    <property type="entry name" value="SMALL RIBOSOMAL SUBUNIT PROTEIN US4M"/>
    <property type="match status" value="1"/>
</dbReference>
<evidence type="ECO:0000256" key="12">
    <source>
        <dbReference type="SAM" id="Phobius"/>
    </source>
</evidence>
<dbReference type="InterPro" id="IPR022801">
    <property type="entry name" value="Ribosomal_uS4"/>
</dbReference>
<accession>A0A8H6E7H0</accession>
<evidence type="ECO:0000256" key="11">
    <source>
        <dbReference type="SAM" id="MobiDB-lite"/>
    </source>
</evidence>
<organism evidence="14 15">
    <name type="scientific">Petromyces alliaceus</name>
    <name type="common">Aspergillus alliaceus</name>
    <dbReference type="NCBI Taxonomy" id="209559"/>
    <lineage>
        <taxon>Eukaryota</taxon>
        <taxon>Fungi</taxon>
        <taxon>Dikarya</taxon>
        <taxon>Ascomycota</taxon>
        <taxon>Pezizomycotina</taxon>
        <taxon>Eurotiomycetes</taxon>
        <taxon>Eurotiomycetidae</taxon>
        <taxon>Eurotiales</taxon>
        <taxon>Aspergillaceae</taxon>
        <taxon>Aspergillus</taxon>
        <taxon>Aspergillus subgen. Circumdati</taxon>
    </lineage>
</organism>
<dbReference type="Proteomes" id="UP000541154">
    <property type="component" value="Unassembled WGS sequence"/>
</dbReference>
<dbReference type="InterPro" id="IPR002942">
    <property type="entry name" value="S4_RNA-bd"/>
</dbReference>
<keyword evidence="12" id="KW-1133">Transmembrane helix</keyword>
<keyword evidence="12" id="KW-0812">Transmembrane</keyword>
<feature type="region of interest" description="Disordered" evidence="11">
    <location>
        <begin position="209"/>
        <end position="267"/>
    </location>
</feature>
<gene>
    <name evidence="14" type="primary">NAM9</name>
    <name evidence="14" type="ORF">ETB97_000904</name>
</gene>
<comment type="function">
    <text evidence="8">Component of the mitochondrial ribosome (mitoribosome), a dedicated translation machinery responsible for the synthesis of mitochondrial genome-encoded proteins, including at least some of the essential transmembrane subunits of the mitochondrial respiratory chain. The mitoribosomes are attached to the mitochondrial inner membrane and translation products are cotranslationally integrated into the membrane.</text>
</comment>
<proteinExistence type="inferred from homology"/>
<evidence type="ECO:0000256" key="6">
    <source>
        <dbReference type="ARBA" id="ARBA00023128"/>
    </source>
</evidence>
<dbReference type="Pfam" id="PF01479">
    <property type="entry name" value="S4"/>
    <property type="match status" value="1"/>
</dbReference>
<evidence type="ECO:0000259" key="13">
    <source>
        <dbReference type="SMART" id="SM00363"/>
    </source>
</evidence>
<dbReference type="FunFam" id="3.10.290.10:FF:000025">
    <property type="entry name" value="30S ribosomal subunit S4"/>
    <property type="match status" value="1"/>
</dbReference>
<keyword evidence="7" id="KW-0687">Ribonucleoprotein</keyword>
<keyword evidence="6" id="KW-0496">Mitochondrion</keyword>
<evidence type="ECO:0000256" key="7">
    <source>
        <dbReference type="ARBA" id="ARBA00023274"/>
    </source>
</evidence>
<evidence type="ECO:0000256" key="10">
    <source>
        <dbReference type="PROSITE-ProRule" id="PRU00182"/>
    </source>
</evidence>
<dbReference type="InterPro" id="IPR036986">
    <property type="entry name" value="S4_RNA-bd_sf"/>
</dbReference>
<feature type="domain" description="RNA-binding S4" evidence="13">
    <location>
        <begin position="148"/>
        <end position="212"/>
    </location>
</feature>
<keyword evidence="12" id="KW-0472">Membrane</keyword>
<reference evidence="14 15" key="1">
    <citation type="submission" date="2019-04" db="EMBL/GenBank/DDBJ databases">
        <title>Aspergillus burnettii sp. nov., novel species from soil in southeast Queensland.</title>
        <authorList>
            <person name="Gilchrist C.L.M."/>
            <person name="Pitt J.I."/>
            <person name="Lange L."/>
            <person name="Lacey H.J."/>
            <person name="Vuong D."/>
            <person name="Midgley D.J."/>
            <person name="Greenfield P."/>
            <person name="Bradbury M."/>
            <person name="Lacey E."/>
            <person name="Busk P.K."/>
            <person name="Pilgaard B."/>
            <person name="Chooi Y.H."/>
            <person name="Piggott A.M."/>
        </authorList>
    </citation>
    <scope>NUCLEOTIDE SEQUENCE [LARGE SCALE GENOMIC DNA]</scope>
    <source>
        <strain evidence="14 15">FRR 5400</strain>
    </source>
</reference>
<dbReference type="GO" id="GO:0042274">
    <property type="term" value="P:ribosomal small subunit biogenesis"/>
    <property type="evidence" value="ECO:0007669"/>
    <property type="project" value="TreeGrafter"/>
</dbReference>
<comment type="subcellular location">
    <subcellularLocation>
        <location evidence="1">Mitochondrion</location>
    </subcellularLocation>
</comment>
<feature type="compositionally biased region" description="Basic and acidic residues" evidence="11">
    <location>
        <begin position="213"/>
        <end position="267"/>
    </location>
</feature>
<evidence type="ECO:0000256" key="2">
    <source>
        <dbReference type="ARBA" id="ARBA00007465"/>
    </source>
</evidence>
<comment type="similarity">
    <text evidence="2">Belongs to the universal ribosomal protein uS4 family.</text>
</comment>
<dbReference type="GO" id="GO:0019843">
    <property type="term" value="F:rRNA binding"/>
    <property type="evidence" value="ECO:0007669"/>
    <property type="project" value="UniProtKB-KW"/>
</dbReference>
<evidence type="ECO:0000256" key="4">
    <source>
        <dbReference type="ARBA" id="ARBA00022884"/>
    </source>
</evidence>
<protein>
    <recommendedName>
        <fullName evidence="9">Small ribosomal subunit protein uS4m</fullName>
    </recommendedName>
</protein>
<evidence type="ECO:0000313" key="15">
    <source>
        <dbReference type="Proteomes" id="UP000541154"/>
    </source>
</evidence>
<evidence type="ECO:0000256" key="8">
    <source>
        <dbReference type="ARBA" id="ARBA00037226"/>
    </source>
</evidence>
<evidence type="ECO:0000256" key="1">
    <source>
        <dbReference type="ARBA" id="ARBA00004173"/>
    </source>
</evidence>